<gene>
    <name evidence="1" type="ORF">SAMN05216544_1900</name>
</gene>
<name>A0A1G9YSF8_9FIRM</name>
<protein>
    <submittedName>
        <fullName evidence="1">Uncharacterized protein</fullName>
    </submittedName>
</protein>
<organism evidence="1 2">
    <name type="scientific">Lachnospira pectinoschiza</name>
    <dbReference type="NCBI Taxonomy" id="28052"/>
    <lineage>
        <taxon>Bacteria</taxon>
        <taxon>Bacillati</taxon>
        <taxon>Bacillota</taxon>
        <taxon>Clostridia</taxon>
        <taxon>Lachnospirales</taxon>
        <taxon>Lachnospiraceae</taxon>
        <taxon>Lachnospira</taxon>
    </lineage>
</organism>
<keyword evidence="2" id="KW-1185">Reference proteome</keyword>
<evidence type="ECO:0000313" key="2">
    <source>
        <dbReference type="Proteomes" id="UP000187651"/>
    </source>
</evidence>
<dbReference type="AlphaFoldDB" id="A0A1G9YSF8"/>
<dbReference type="RefSeq" id="WP_074521928.1">
    <property type="nucleotide sequence ID" value="NZ_FNHZ01000006.1"/>
</dbReference>
<accession>A0A1G9YSF8</accession>
<sequence>MAENMMGDIISDHRERMLNLKKYYPFFKLIDTNFSQFKDGKYEILDMGYILMAILRFFIEENNFKEKDVTYIEYLEFTTALLNRDFGLKLSEEEAKEISDYIFDKIKNDGRPFEFSYFDPVDKKRYISRMKIIESTIRNNTVWYSISADAVEFYLDTKEIKDESRINVSQLLLEKMINSENFRGGIEVVERINEEVNRLKQKKNEVLVILSTDVYAGIEAYEDFVETGMKWFEDEEKLFKKNQELISKAIEKLNAGQTSVKSESYYRTVNEIYNLENQLKLAMNRHAELLRDCTLMQKMTDDAVRKAKLSRLRSHMDFTATLNALIKRDKADALEILLNPLFKPNIKKNFNITAIDDALTVKPAKYEFKEKVTNEELKDIVFADEVEDARIRFNYIFIMNNIISLLSKKDSLTLKEFNEYMEKAYDERILKNADYYSFFVNLCQKETYNLGGNEMDNETFLDGILKEAYEGKDILKFELEKQQAQMLEIGDNLEVSDILIKKVS</sequence>
<dbReference type="Proteomes" id="UP000187651">
    <property type="component" value="Unassembled WGS sequence"/>
</dbReference>
<reference evidence="2" key="1">
    <citation type="submission" date="2016-10" db="EMBL/GenBank/DDBJ databases">
        <authorList>
            <person name="Varghese N."/>
            <person name="Submissions S."/>
        </authorList>
    </citation>
    <scope>NUCLEOTIDE SEQUENCE [LARGE SCALE GENOMIC DNA]</scope>
    <source>
        <strain evidence="2">M83</strain>
    </source>
</reference>
<proteinExistence type="predicted"/>
<evidence type="ECO:0000313" key="1">
    <source>
        <dbReference type="EMBL" id="SDN11585.1"/>
    </source>
</evidence>
<dbReference type="EMBL" id="FNHZ01000006">
    <property type="protein sequence ID" value="SDN11585.1"/>
    <property type="molecule type" value="Genomic_DNA"/>
</dbReference>